<gene>
    <name evidence="1" type="ORF">BC936DRAFT_148442</name>
</gene>
<evidence type="ECO:0000313" key="2">
    <source>
        <dbReference type="Proteomes" id="UP000268093"/>
    </source>
</evidence>
<dbReference type="Proteomes" id="UP000268093">
    <property type="component" value="Unassembled WGS sequence"/>
</dbReference>
<protein>
    <submittedName>
        <fullName evidence="1">Uncharacterized protein</fullName>
    </submittedName>
</protein>
<keyword evidence="2" id="KW-1185">Reference proteome</keyword>
<name>A0A433D307_9FUNG</name>
<dbReference type="AlphaFoldDB" id="A0A433D307"/>
<organism evidence="1 2">
    <name type="scientific">Jimgerdemannia flammicorona</name>
    <dbReference type="NCBI Taxonomy" id="994334"/>
    <lineage>
        <taxon>Eukaryota</taxon>
        <taxon>Fungi</taxon>
        <taxon>Fungi incertae sedis</taxon>
        <taxon>Mucoromycota</taxon>
        <taxon>Mucoromycotina</taxon>
        <taxon>Endogonomycetes</taxon>
        <taxon>Endogonales</taxon>
        <taxon>Endogonaceae</taxon>
        <taxon>Jimgerdemannia</taxon>
    </lineage>
</organism>
<sequence length="72" mass="8256">MHESLRFFSLQRNYLVLFGFFQGLCRVACALEQHTRKPVSGAPTLLGYISIALMRILWNCGRISRPEHPAVH</sequence>
<accession>A0A433D307</accession>
<proteinExistence type="predicted"/>
<dbReference type="EMBL" id="RBNI01007586">
    <property type="protein sequence ID" value="RUP45237.1"/>
    <property type="molecule type" value="Genomic_DNA"/>
</dbReference>
<comment type="caution">
    <text evidence="1">The sequence shown here is derived from an EMBL/GenBank/DDBJ whole genome shotgun (WGS) entry which is preliminary data.</text>
</comment>
<evidence type="ECO:0000313" key="1">
    <source>
        <dbReference type="EMBL" id="RUP45237.1"/>
    </source>
</evidence>
<reference evidence="1 2" key="1">
    <citation type="journal article" date="2018" name="New Phytol.">
        <title>Phylogenomics of Endogonaceae and evolution of mycorrhizas within Mucoromycota.</title>
        <authorList>
            <person name="Chang Y."/>
            <person name="Desiro A."/>
            <person name="Na H."/>
            <person name="Sandor L."/>
            <person name="Lipzen A."/>
            <person name="Clum A."/>
            <person name="Barry K."/>
            <person name="Grigoriev I.V."/>
            <person name="Martin F.M."/>
            <person name="Stajich J.E."/>
            <person name="Smith M.E."/>
            <person name="Bonito G."/>
            <person name="Spatafora J.W."/>
        </authorList>
    </citation>
    <scope>NUCLEOTIDE SEQUENCE [LARGE SCALE GENOMIC DNA]</scope>
    <source>
        <strain evidence="1 2">GMNB39</strain>
    </source>
</reference>